<feature type="region of interest" description="Disordered" evidence="1">
    <location>
        <begin position="297"/>
        <end position="324"/>
    </location>
</feature>
<organism evidence="4 5">
    <name type="scientific">Larinioides sclopetarius</name>
    <dbReference type="NCBI Taxonomy" id="280406"/>
    <lineage>
        <taxon>Eukaryota</taxon>
        <taxon>Metazoa</taxon>
        <taxon>Ecdysozoa</taxon>
        <taxon>Arthropoda</taxon>
        <taxon>Chelicerata</taxon>
        <taxon>Arachnida</taxon>
        <taxon>Araneae</taxon>
        <taxon>Araneomorphae</taxon>
        <taxon>Entelegynae</taxon>
        <taxon>Araneoidea</taxon>
        <taxon>Araneidae</taxon>
        <taxon>Larinioides</taxon>
    </lineage>
</organism>
<feature type="signal peptide" evidence="3">
    <location>
        <begin position="1"/>
        <end position="27"/>
    </location>
</feature>
<reference evidence="4 5" key="1">
    <citation type="submission" date="2024-04" db="EMBL/GenBank/DDBJ databases">
        <authorList>
            <person name="Rising A."/>
            <person name="Reimegard J."/>
            <person name="Sonavane S."/>
            <person name="Akerstrom W."/>
            <person name="Nylinder S."/>
            <person name="Hedman E."/>
            <person name="Kallberg Y."/>
        </authorList>
    </citation>
    <scope>NUCLEOTIDE SEQUENCE [LARGE SCALE GENOMIC DNA]</scope>
</reference>
<proteinExistence type="predicted"/>
<feature type="compositionally biased region" description="Polar residues" evidence="1">
    <location>
        <begin position="302"/>
        <end position="311"/>
    </location>
</feature>
<feature type="compositionally biased region" description="Low complexity" evidence="1">
    <location>
        <begin position="230"/>
        <end position="248"/>
    </location>
</feature>
<dbReference type="Proteomes" id="UP001497382">
    <property type="component" value="Unassembled WGS sequence"/>
</dbReference>
<feature type="region of interest" description="Disordered" evidence="1">
    <location>
        <begin position="210"/>
        <end position="262"/>
    </location>
</feature>
<evidence type="ECO:0000256" key="2">
    <source>
        <dbReference type="SAM" id="Phobius"/>
    </source>
</evidence>
<name>A0AAV1ZYV1_9ARAC</name>
<keyword evidence="3" id="KW-0732">Signal</keyword>
<keyword evidence="2" id="KW-0812">Transmembrane</keyword>
<gene>
    <name evidence="4" type="ORF">LARSCL_LOCUS8257</name>
</gene>
<sequence>MANGRSNPAFAFIWMALIGFLLHNSEAALKTTFMDDLCYNKKIAIIDLRYQPTGILMSLPQTKLEQGFDCEIYLQPPRESSVILSIYRYDISPNDILTIEDFDRFKIALTGYGNFKDEKKSFISEGRMIIRYRRNVTELIPHVRQGFQFTFTAARRVPENKIITDANRDSFTKQGPNSNILWISIIGVSGAIVFIIVVVFIVVVVRSRKPKSPQAPNTNNLNNGGNGPLQSVSSTVPQQQQQPHAPTTDAMPSAPPAPEHEGSFYNRFRRSLRGLRNPKPEDMPKEIVNQEVYQVPSMYPNLGQNEPTSSEGGVVNPEFKSEES</sequence>
<evidence type="ECO:0000313" key="5">
    <source>
        <dbReference type="Proteomes" id="UP001497382"/>
    </source>
</evidence>
<evidence type="ECO:0000256" key="3">
    <source>
        <dbReference type="SAM" id="SignalP"/>
    </source>
</evidence>
<dbReference type="EMBL" id="CAXIEN010000087">
    <property type="protein sequence ID" value="CAL1275727.1"/>
    <property type="molecule type" value="Genomic_DNA"/>
</dbReference>
<accession>A0AAV1ZYV1</accession>
<evidence type="ECO:0008006" key="6">
    <source>
        <dbReference type="Google" id="ProtNLM"/>
    </source>
</evidence>
<feature type="chain" id="PRO_5043527882" description="CUB domain-containing protein" evidence="3">
    <location>
        <begin position="28"/>
        <end position="324"/>
    </location>
</feature>
<keyword evidence="2" id="KW-1133">Transmembrane helix</keyword>
<keyword evidence="5" id="KW-1185">Reference proteome</keyword>
<protein>
    <recommendedName>
        <fullName evidence="6">CUB domain-containing protein</fullName>
    </recommendedName>
</protein>
<dbReference type="AlphaFoldDB" id="A0AAV1ZYV1"/>
<evidence type="ECO:0000313" key="4">
    <source>
        <dbReference type="EMBL" id="CAL1275727.1"/>
    </source>
</evidence>
<comment type="caution">
    <text evidence="4">The sequence shown here is derived from an EMBL/GenBank/DDBJ whole genome shotgun (WGS) entry which is preliminary data.</text>
</comment>
<feature type="transmembrane region" description="Helical" evidence="2">
    <location>
        <begin position="180"/>
        <end position="205"/>
    </location>
</feature>
<evidence type="ECO:0000256" key="1">
    <source>
        <dbReference type="SAM" id="MobiDB-lite"/>
    </source>
</evidence>
<keyword evidence="2" id="KW-0472">Membrane</keyword>